<dbReference type="eggNOG" id="COG4166">
    <property type="taxonomic scope" value="Bacteria"/>
</dbReference>
<evidence type="ECO:0000259" key="3">
    <source>
        <dbReference type="Pfam" id="PF00496"/>
    </source>
</evidence>
<dbReference type="KEGG" id="dol:Dole_0942"/>
<dbReference type="PANTHER" id="PTHR30290">
    <property type="entry name" value="PERIPLASMIC BINDING COMPONENT OF ABC TRANSPORTER"/>
    <property type="match status" value="1"/>
</dbReference>
<feature type="domain" description="Solute-binding protein family 5" evidence="3">
    <location>
        <begin position="118"/>
        <end position="483"/>
    </location>
</feature>
<dbReference type="OrthoDB" id="9772924at2"/>
<evidence type="ECO:0000313" key="5">
    <source>
        <dbReference type="Proteomes" id="UP000008561"/>
    </source>
</evidence>
<evidence type="ECO:0000256" key="1">
    <source>
        <dbReference type="ARBA" id="ARBA00022729"/>
    </source>
</evidence>
<protein>
    <submittedName>
        <fullName evidence="4">Extracellular solute-binding protein family 5</fullName>
    </submittedName>
</protein>
<dbReference type="GO" id="GO:0030288">
    <property type="term" value="C:outer membrane-bounded periplasmic space"/>
    <property type="evidence" value="ECO:0007669"/>
    <property type="project" value="TreeGrafter"/>
</dbReference>
<reference evidence="4 5" key="1">
    <citation type="submission" date="2007-10" db="EMBL/GenBank/DDBJ databases">
        <title>Complete sequence of Desulfococcus oleovorans Hxd3.</title>
        <authorList>
            <consortium name="US DOE Joint Genome Institute"/>
            <person name="Copeland A."/>
            <person name="Lucas S."/>
            <person name="Lapidus A."/>
            <person name="Barry K."/>
            <person name="Glavina del Rio T."/>
            <person name="Dalin E."/>
            <person name="Tice H."/>
            <person name="Pitluck S."/>
            <person name="Kiss H."/>
            <person name="Brettin T."/>
            <person name="Bruce D."/>
            <person name="Detter J.C."/>
            <person name="Han C."/>
            <person name="Schmutz J."/>
            <person name="Larimer F."/>
            <person name="Land M."/>
            <person name="Hauser L."/>
            <person name="Kyrpides N."/>
            <person name="Kim E."/>
            <person name="Wawrik B."/>
            <person name="Richardson P."/>
        </authorList>
    </citation>
    <scope>NUCLEOTIDE SEQUENCE [LARGE SCALE GENOMIC DNA]</scope>
    <source>
        <strain evidence="5">DSM 6200 / JCM 39069 / Hxd3</strain>
    </source>
</reference>
<feature type="chain" id="PRO_5002731405" evidence="2">
    <location>
        <begin position="22"/>
        <end position="621"/>
    </location>
</feature>
<organism evidence="4 5">
    <name type="scientific">Desulfosudis oleivorans (strain DSM 6200 / JCM 39069 / Hxd3)</name>
    <name type="common">Desulfococcus oleovorans</name>
    <dbReference type="NCBI Taxonomy" id="96561"/>
    <lineage>
        <taxon>Bacteria</taxon>
        <taxon>Pseudomonadati</taxon>
        <taxon>Thermodesulfobacteriota</taxon>
        <taxon>Desulfobacteria</taxon>
        <taxon>Desulfobacterales</taxon>
        <taxon>Desulfosudaceae</taxon>
        <taxon>Desulfosudis</taxon>
    </lineage>
</organism>
<dbReference type="EMBL" id="CP000859">
    <property type="protein sequence ID" value="ABW66752.1"/>
    <property type="molecule type" value="Genomic_DNA"/>
</dbReference>
<dbReference type="Proteomes" id="UP000008561">
    <property type="component" value="Chromosome"/>
</dbReference>
<dbReference type="AlphaFoldDB" id="A8ZWE4"/>
<name>A8ZWE4_DESOH</name>
<dbReference type="Gene3D" id="3.10.105.10">
    <property type="entry name" value="Dipeptide-binding Protein, Domain 3"/>
    <property type="match status" value="1"/>
</dbReference>
<dbReference type="CDD" id="cd08497">
    <property type="entry name" value="MbnE-like"/>
    <property type="match status" value="1"/>
</dbReference>
<dbReference type="InterPro" id="IPR000914">
    <property type="entry name" value="SBP_5_dom"/>
</dbReference>
<dbReference type="Gene3D" id="3.40.190.10">
    <property type="entry name" value="Periplasmic binding protein-like II"/>
    <property type="match status" value="1"/>
</dbReference>
<keyword evidence="5" id="KW-1185">Reference proteome</keyword>
<dbReference type="GO" id="GO:0042884">
    <property type="term" value="P:microcin transport"/>
    <property type="evidence" value="ECO:0007669"/>
    <property type="project" value="TreeGrafter"/>
</dbReference>
<feature type="signal peptide" evidence="2">
    <location>
        <begin position="1"/>
        <end position="21"/>
    </location>
</feature>
<dbReference type="SUPFAM" id="SSF53850">
    <property type="entry name" value="Periplasmic binding protein-like II"/>
    <property type="match status" value="1"/>
</dbReference>
<dbReference type="HOGENOM" id="CLU_026689_0_0_7"/>
<dbReference type="Gene3D" id="3.90.76.10">
    <property type="entry name" value="Dipeptide-binding Protein, Domain 1"/>
    <property type="match status" value="1"/>
</dbReference>
<evidence type="ECO:0000313" key="4">
    <source>
        <dbReference type="EMBL" id="ABW66752.1"/>
    </source>
</evidence>
<dbReference type="Pfam" id="PF00496">
    <property type="entry name" value="SBP_bac_5"/>
    <property type="match status" value="1"/>
</dbReference>
<proteinExistence type="predicted"/>
<dbReference type="RefSeq" id="WP_012174370.1">
    <property type="nucleotide sequence ID" value="NC_009943.1"/>
</dbReference>
<dbReference type="GO" id="GO:0015833">
    <property type="term" value="P:peptide transport"/>
    <property type="evidence" value="ECO:0007669"/>
    <property type="project" value="TreeGrafter"/>
</dbReference>
<dbReference type="PANTHER" id="PTHR30290:SF64">
    <property type="entry name" value="ABC TRANSPORTER PERIPLASMIC BINDING PROTEIN"/>
    <property type="match status" value="1"/>
</dbReference>
<dbReference type="GO" id="GO:1904680">
    <property type="term" value="F:peptide transmembrane transporter activity"/>
    <property type="evidence" value="ECO:0007669"/>
    <property type="project" value="TreeGrafter"/>
</dbReference>
<keyword evidence="1 2" id="KW-0732">Signal</keyword>
<accession>A8ZWE4</accession>
<evidence type="ECO:0000256" key="2">
    <source>
        <dbReference type="SAM" id="SignalP"/>
    </source>
</evidence>
<gene>
    <name evidence="4" type="ordered locus">Dole_0942</name>
</gene>
<dbReference type="InterPro" id="IPR039424">
    <property type="entry name" value="SBP_5"/>
</dbReference>
<sequence>MPKIKYLISALMVLCMLLAWGCSSDKDEQQAAPEPAHSPFRAPLADTDLPENIDWLTNDTDPVFASPDAVTGGTLRLSLLSFPLTFRVVGPDSNSSFRSAILGNQLSLISIHPNTERIVPEIATHWAFGKDKKTMYFRLNPDARWSDGMPVTAHDFAYTLAFMRSPHIVAPWYNDYYTKEIEKVVVYDDHTLAVVASKPDPDLYLKVGISPTPSHFYGDLDENFVRDYNWKIAPNTGPYQVSGFEKGKFVEFSRKPDWWASDLRFFKNRFNVDKVVYTVVKDFNMSWEYFKQAEIDAFPLTMPDFWHDKTQTPVFDKGYVHRIWFFNDTQQSAMGMWLNQDIDIFKDVRVRYAFAHAMNIQKVIDTVLRGDYFRLEQGFVGYGDYTNPDVKARRFDLEKVNDYMTGAGWQRGTDGIWEKEGMRFSVDVTYSHDGHTPRLVVLKEEARKAGIELNLRRLDPSASYKQVLEKKHEVGWVAWSTSLRPQYWEHFHSENAHKPQTNNITNTDDPEMDRLIEAYRASLDAEERKVLSRQIQAKIHEIGAFVPTFMVPYVRQACWRWWRLPDPPGTRHTDDLFEPFSSGTGGLFWFDRKLYDETQAAMKAGTAFDPVTIEDRTFYRQ</sequence>
<dbReference type="STRING" id="96561.Dole_0942"/>